<dbReference type="NCBIfam" id="TIGR03353">
    <property type="entry name" value="VI_chp_4"/>
    <property type="match status" value="1"/>
</dbReference>
<comment type="caution">
    <text evidence="1">The sequence shown here is derived from an EMBL/GenBank/DDBJ whole genome shotgun (WGS) entry which is preliminary data.</text>
</comment>
<protein>
    <submittedName>
        <fullName evidence="1">Type VI secretion system baseplate subunit TssK</fullName>
    </submittedName>
</protein>
<name>A0AAW8JJT5_9GAMM</name>
<dbReference type="PANTHER" id="PTHR35566:SF1">
    <property type="entry name" value="TYPE VI SECRETION SYSTEM BASEPLATE COMPONENT TSSK1"/>
    <property type="match status" value="1"/>
</dbReference>
<gene>
    <name evidence="1" type="primary">tssK</name>
    <name evidence="1" type="ORF">RFH51_10435</name>
</gene>
<dbReference type="RefSeq" id="WP_308956378.1">
    <property type="nucleotide sequence ID" value="NZ_JAVICY010000015.1"/>
</dbReference>
<dbReference type="InterPro" id="IPR010263">
    <property type="entry name" value="T6SS_TssK"/>
</dbReference>
<organism evidence="1 2">
    <name type="scientific">Acinetobacter gerneri</name>
    <dbReference type="NCBI Taxonomy" id="202952"/>
    <lineage>
        <taxon>Bacteria</taxon>
        <taxon>Pseudomonadati</taxon>
        <taxon>Pseudomonadota</taxon>
        <taxon>Gammaproteobacteria</taxon>
        <taxon>Moraxellales</taxon>
        <taxon>Moraxellaceae</taxon>
        <taxon>Acinetobacter</taxon>
    </lineage>
</organism>
<dbReference type="PANTHER" id="PTHR35566">
    <property type="entry name" value="BLR3599 PROTEIN"/>
    <property type="match status" value="1"/>
</dbReference>
<dbReference type="AlphaFoldDB" id="A0AAW8JJT5"/>
<evidence type="ECO:0000313" key="2">
    <source>
        <dbReference type="Proteomes" id="UP001243195"/>
    </source>
</evidence>
<dbReference type="EMBL" id="JAVIDA010000012">
    <property type="protein sequence ID" value="MDQ9071875.1"/>
    <property type="molecule type" value="Genomic_DNA"/>
</dbReference>
<dbReference type="Proteomes" id="UP001243195">
    <property type="component" value="Unassembled WGS sequence"/>
</dbReference>
<sequence>MSSERKVVWNEGTLIAPQHFQQLERYYDAQINQHYAASHSFGWGLIDLQLNTSSLKLGTVSVDRIVGYLPDGSYFNETIDSAPSLVLNIPPNVEDEFIFIAWSMPSSYKRNYAFVDETNNENVRYLLKNVEIEDSTDANLPKRELLIAAPNLRLALARNLNDQDIKMPIARIASVSTTGDIRLDDNFIPASLDTKNNLQLNNYQTEILGLLKQKALALGGVLNNPTLKGTGDVRDFLMLQTINRYFAYMHNVTSSSQSTHPFSLFENFLKLYGDLSTFHIDKLNFNLPIYDHDQLNKCFKQIVTMLREVLSIVLQQRAIMIPLELRDEATRVALTPEMSMLNSCSFVLAINASMPSEVLRQRIPTTIKISSVEKVRDLIAYHLPGIHVHALSTAPRELPYHSGYSYFEIDKGSELWQDLEQSAGMAIHLAGEFPDLDIECWAIKNY</sequence>
<evidence type="ECO:0000313" key="1">
    <source>
        <dbReference type="EMBL" id="MDQ9071875.1"/>
    </source>
</evidence>
<proteinExistence type="predicted"/>
<reference evidence="1" key="1">
    <citation type="submission" date="2023-08" db="EMBL/GenBank/DDBJ databases">
        <title>Emergence of clinically-relevant ST2 carbapenem-resistant Acinetobacter baumannii strains in hospital sewages in Zhejiang, East of China.</title>
        <authorList>
            <person name="Kaichao C."/>
            <person name="Zhang R."/>
        </authorList>
    </citation>
    <scope>NUCLEOTIDE SEQUENCE</scope>
    <source>
        <strain evidence="1">M-SY-60</strain>
    </source>
</reference>
<dbReference type="Pfam" id="PF05936">
    <property type="entry name" value="T6SS_VasE"/>
    <property type="match status" value="1"/>
</dbReference>
<accession>A0AAW8JJT5</accession>